<organism evidence="1 2">
    <name type="scientific">Sphingobacterium bambusae</name>
    <dbReference type="NCBI Taxonomy" id="662858"/>
    <lineage>
        <taxon>Bacteria</taxon>
        <taxon>Pseudomonadati</taxon>
        <taxon>Bacteroidota</taxon>
        <taxon>Sphingobacteriia</taxon>
        <taxon>Sphingobacteriales</taxon>
        <taxon>Sphingobacteriaceae</taxon>
        <taxon>Sphingobacterium</taxon>
    </lineage>
</organism>
<dbReference type="EMBL" id="JBHUPB010000001">
    <property type="protein sequence ID" value="MFD2965805.1"/>
    <property type="molecule type" value="Genomic_DNA"/>
</dbReference>
<dbReference type="RefSeq" id="WP_320184685.1">
    <property type="nucleotide sequence ID" value="NZ_CP138332.1"/>
</dbReference>
<dbReference type="Proteomes" id="UP001597525">
    <property type="component" value="Unassembled WGS sequence"/>
</dbReference>
<keyword evidence="2" id="KW-1185">Reference proteome</keyword>
<evidence type="ECO:0000313" key="1">
    <source>
        <dbReference type="EMBL" id="MFD2965805.1"/>
    </source>
</evidence>
<sequence>MAKDPETAAMHFLKALEKIPNYIQKQQKTIAGLRKDILVLKTVVDSYWIKEDMLSNTKTQIAAIERKIHLVITQQKKENDNDIEQTIGQNYEQSPQKVQTHTKKLN</sequence>
<comment type="caution">
    <text evidence="1">The sequence shown here is derived from an EMBL/GenBank/DDBJ whole genome shotgun (WGS) entry which is preliminary data.</text>
</comment>
<gene>
    <name evidence="1" type="ORF">ACFS7Y_00270</name>
</gene>
<protein>
    <submittedName>
        <fullName evidence="1">Uncharacterized protein</fullName>
    </submittedName>
</protein>
<name>A0ABW6B8B4_9SPHI</name>
<reference evidence="2" key="1">
    <citation type="journal article" date="2019" name="Int. J. Syst. Evol. Microbiol.">
        <title>The Global Catalogue of Microorganisms (GCM) 10K type strain sequencing project: providing services to taxonomists for standard genome sequencing and annotation.</title>
        <authorList>
            <consortium name="The Broad Institute Genomics Platform"/>
            <consortium name="The Broad Institute Genome Sequencing Center for Infectious Disease"/>
            <person name="Wu L."/>
            <person name="Ma J."/>
        </authorList>
    </citation>
    <scope>NUCLEOTIDE SEQUENCE [LARGE SCALE GENOMIC DNA]</scope>
    <source>
        <strain evidence="2">KCTC 22814</strain>
    </source>
</reference>
<evidence type="ECO:0000313" key="2">
    <source>
        <dbReference type="Proteomes" id="UP001597525"/>
    </source>
</evidence>
<accession>A0ABW6B8B4</accession>
<proteinExistence type="predicted"/>